<dbReference type="EMBL" id="SSDS01000070">
    <property type="protein sequence ID" value="TXG76593.1"/>
    <property type="molecule type" value="Genomic_DNA"/>
</dbReference>
<proteinExistence type="predicted"/>
<sequence>MKKEVYQDKREHETTMPYCWCNPRNEVQSDGSMRIIHNIATKIIKEDDDMVLRASIGGTENIGYYCTYRGDETEIIAMLEQVLFDLKCKNKIQNEK</sequence>
<comment type="caution">
    <text evidence="1">The sequence shown here is derived from an EMBL/GenBank/DDBJ whole genome shotgun (WGS) entry which is preliminary data.</text>
</comment>
<dbReference type="AlphaFoldDB" id="A0A5C7J4Z6"/>
<accession>A0A5C7J4Z6</accession>
<gene>
    <name evidence="1" type="ORF">E6Q11_04300</name>
</gene>
<evidence type="ECO:0000313" key="2">
    <source>
        <dbReference type="Proteomes" id="UP000321026"/>
    </source>
</evidence>
<organism evidence="1 2">
    <name type="scientific">Candidatus Dojkabacteria bacterium</name>
    <dbReference type="NCBI Taxonomy" id="2099670"/>
    <lineage>
        <taxon>Bacteria</taxon>
        <taxon>Candidatus Dojkabacteria</taxon>
    </lineage>
</organism>
<name>A0A5C7J4Z6_9BACT</name>
<evidence type="ECO:0000313" key="1">
    <source>
        <dbReference type="EMBL" id="TXG76593.1"/>
    </source>
</evidence>
<reference evidence="1 2" key="1">
    <citation type="submission" date="2018-09" db="EMBL/GenBank/DDBJ databases">
        <title>Metagenome Assembled Genomes from an Advanced Water Purification Facility.</title>
        <authorList>
            <person name="Stamps B.W."/>
            <person name="Spear J.R."/>
        </authorList>
    </citation>
    <scope>NUCLEOTIDE SEQUENCE [LARGE SCALE GENOMIC DNA]</scope>
    <source>
        <strain evidence="1">Bin_63_2</strain>
    </source>
</reference>
<protein>
    <submittedName>
        <fullName evidence="1">Uncharacterized protein</fullName>
    </submittedName>
</protein>
<dbReference type="Proteomes" id="UP000321026">
    <property type="component" value="Unassembled WGS sequence"/>
</dbReference>